<reference evidence="3 4" key="1">
    <citation type="submission" date="2018-12" db="EMBL/GenBank/DDBJ databases">
        <title>Lysinibacillus antri sp. nov., isolated from a cave soil.</title>
        <authorList>
            <person name="Narsing Rao M.P."/>
            <person name="Zhang H."/>
            <person name="Dong Z.-Y."/>
            <person name="Niu X.-K."/>
            <person name="Zhang K."/>
            <person name="Fang B.-Z."/>
            <person name="Kang Y.-Q."/>
            <person name="Xiao M."/>
            <person name="Li W.-J."/>
        </authorList>
    </citation>
    <scope>NUCLEOTIDE SEQUENCE [LARGE SCALE GENOMIC DNA]</scope>
    <source>
        <strain evidence="3 4">SYSU K30002</strain>
    </source>
</reference>
<dbReference type="AlphaFoldDB" id="A0A3S0P5G8"/>
<dbReference type="GO" id="GO:0003677">
    <property type="term" value="F:DNA binding"/>
    <property type="evidence" value="ECO:0007669"/>
    <property type="project" value="UniProtKB-KW"/>
</dbReference>
<accession>A0A3S0P5G8</accession>
<proteinExistence type="predicted"/>
<gene>
    <name evidence="3" type="ORF">EK386_18725</name>
</gene>
<dbReference type="RefSeq" id="WP_126660703.1">
    <property type="nucleotide sequence ID" value="NZ_RYYR01000042.1"/>
</dbReference>
<comment type="caution">
    <text evidence="3">The sequence shown here is derived from an EMBL/GenBank/DDBJ whole genome shotgun (WGS) entry which is preliminary data.</text>
</comment>
<dbReference type="GO" id="GO:0005829">
    <property type="term" value="C:cytosol"/>
    <property type="evidence" value="ECO:0007669"/>
    <property type="project" value="TreeGrafter"/>
</dbReference>
<dbReference type="InterPro" id="IPR001387">
    <property type="entry name" value="Cro/C1-type_HTH"/>
</dbReference>
<dbReference type="CDD" id="cd00093">
    <property type="entry name" value="HTH_XRE"/>
    <property type="match status" value="1"/>
</dbReference>
<dbReference type="Proteomes" id="UP000287910">
    <property type="component" value="Unassembled WGS sequence"/>
</dbReference>
<dbReference type="PANTHER" id="PTHR46797">
    <property type="entry name" value="HTH-TYPE TRANSCRIPTIONAL REGULATOR"/>
    <property type="match status" value="1"/>
</dbReference>
<dbReference type="SMART" id="SM00530">
    <property type="entry name" value="HTH_XRE"/>
    <property type="match status" value="1"/>
</dbReference>
<dbReference type="EMBL" id="RYYR01000042">
    <property type="protein sequence ID" value="RUL47224.1"/>
    <property type="molecule type" value="Genomic_DNA"/>
</dbReference>
<evidence type="ECO:0000256" key="1">
    <source>
        <dbReference type="ARBA" id="ARBA00023125"/>
    </source>
</evidence>
<organism evidence="3 4">
    <name type="scientific">Lysinibacillus antri</name>
    <dbReference type="NCBI Taxonomy" id="2498145"/>
    <lineage>
        <taxon>Bacteria</taxon>
        <taxon>Bacillati</taxon>
        <taxon>Bacillota</taxon>
        <taxon>Bacilli</taxon>
        <taxon>Bacillales</taxon>
        <taxon>Bacillaceae</taxon>
        <taxon>Lysinibacillus</taxon>
    </lineage>
</organism>
<dbReference type="SUPFAM" id="SSF47413">
    <property type="entry name" value="lambda repressor-like DNA-binding domains"/>
    <property type="match status" value="1"/>
</dbReference>
<dbReference type="InterPro" id="IPR050807">
    <property type="entry name" value="TransReg_Diox_bact_type"/>
</dbReference>
<evidence type="ECO:0000313" key="4">
    <source>
        <dbReference type="Proteomes" id="UP000287910"/>
    </source>
</evidence>
<keyword evidence="4" id="KW-1185">Reference proteome</keyword>
<keyword evidence="1" id="KW-0238">DNA-binding</keyword>
<evidence type="ECO:0000313" key="3">
    <source>
        <dbReference type="EMBL" id="RUL47224.1"/>
    </source>
</evidence>
<sequence length="113" mass="12980">MEEIVQVVGERIRNFRKERGLSQEELAHQASLHNTYIGQLERGEKNATIESLYKITNALGITLEELFHNTQTGPKANSLEITQIISLLENKSKKDQHTLLQLLELLVNWKDNN</sequence>
<dbReference type="InterPro" id="IPR010982">
    <property type="entry name" value="Lambda_DNA-bd_dom_sf"/>
</dbReference>
<dbReference type="Gene3D" id="1.10.260.40">
    <property type="entry name" value="lambda repressor-like DNA-binding domains"/>
    <property type="match status" value="1"/>
</dbReference>
<dbReference type="PROSITE" id="PS50943">
    <property type="entry name" value="HTH_CROC1"/>
    <property type="match status" value="1"/>
</dbReference>
<feature type="domain" description="HTH cro/C1-type" evidence="2">
    <location>
        <begin position="12"/>
        <end position="66"/>
    </location>
</feature>
<evidence type="ECO:0000259" key="2">
    <source>
        <dbReference type="PROSITE" id="PS50943"/>
    </source>
</evidence>
<dbReference type="GO" id="GO:0003700">
    <property type="term" value="F:DNA-binding transcription factor activity"/>
    <property type="evidence" value="ECO:0007669"/>
    <property type="project" value="TreeGrafter"/>
</dbReference>
<dbReference type="PANTHER" id="PTHR46797:SF24">
    <property type="entry name" value="DNA-BINDING PHAGE PROTEIN"/>
    <property type="match status" value="1"/>
</dbReference>
<protein>
    <submittedName>
        <fullName evidence="3">XRE family transcriptional regulator</fullName>
    </submittedName>
</protein>
<name>A0A3S0P5G8_9BACI</name>
<dbReference type="Pfam" id="PF01381">
    <property type="entry name" value="HTH_3"/>
    <property type="match status" value="1"/>
</dbReference>